<keyword evidence="1" id="KW-0464">Manganese</keyword>
<keyword evidence="1" id="KW-0904">Protein phosphatase</keyword>
<evidence type="ECO:0000313" key="6">
    <source>
        <dbReference type="Proteomes" id="UP000583929"/>
    </source>
</evidence>
<evidence type="ECO:0000259" key="2">
    <source>
        <dbReference type="PROSITE" id="PS51746"/>
    </source>
</evidence>
<dbReference type="PANTHER" id="PTHR12320">
    <property type="entry name" value="PROTEIN PHOSPHATASE 2C"/>
    <property type="match status" value="1"/>
</dbReference>
<dbReference type="PANTHER" id="PTHR12320:SF81">
    <property type="entry name" value="PROTEIN PHOSPHATASE 2C 23-RELATED"/>
    <property type="match status" value="1"/>
</dbReference>
<dbReference type="GO" id="GO:0046872">
    <property type="term" value="F:metal ion binding"/>
    <property type="evidence" value="ECO:0007669"/>
    <property type="project" value="UniProtKB-UniRule"/>
</dbReference>
<dbReference type="InterPro" id="IPR001932">
    <property type="entry name" value="PPM-type_phosphatase-like_dom"/>
</dbReference>
<sequence>MKMIIDDEKKEKTMKMVCEYYYIPKDDIIGEDALFICEEEEIIGVADGVGGWAKRGIDAGEYARQLMNNSVEAIFFNNNTDPKTILKEAYMANAEAEIQGSSTACIIRHNNGILETVNIGDSGFMIFRENKFIYKSKTQQWKFNSPYQLGNSKYSDIPELARTMKIAVIPGDVIVLATDGLFDNLFISDIEENLKSKSSSSNVAFSLAELSRRYSLMKDRKSPFSKAAAKAGLPHTGGKFDDITDDIIGEDAHFICAKQEIIGVADGVGGWAGKGIDAEAFAANAKAEIQGSSTACILRHNNGILQSVNTGDGRFFVFRNNKLVYRSKTQQVEFNVPYQLGNSEGYDTPDSAGTMEITVVPEDVIVLGTDGLFDNMFVSDIEDVLKMFSSMGSAFWLAEFSRRYSLMKDRKSPFSEAATKAGHSHTGGKFDDITVIVARITSR</sequence>
<keyword evidence="6" id="KW-1185">Reference proteome</keyword>
<organism evidence="4 6">
    <name type="scientific">Cannabis sativa</name>
    <name type="common">Hemp</name>
    <name type="synonym">Marijuana</name>
    <dbReference type="NCBI Taxonomy" id="3483"/>
    <lineage>
        <taxon>Eukaryota</taxon>
        <taxon>Viridiplantae</taxon>
        <taxon>Streptophyta</taxon>
        <taxon>Embryophyta</taxon>
        <taxon>Tracheophyta</taxon>
        <taxon>Spermatophyta</taxon>
        <taxon>Magnoliopsida</taxon>
        <taxon>eudicotyledons</taxon>
        <taxon>Gunneridae</taxon>
        <taxon>Pentapetalae</taxon>
        <taxon>rosids</taxon>
        <taxon>fabids</taxon>
        <taxon>Rosales</taxon>
        <taxon>Cannabaceae</taxon>
        <taxon>Cannabis</taxon>
    </lineage>
</organism>
<dbReference type="EC" id="3.1.3.16" evidence="1"/>
<comment type="cofactor">
    <cofactor evidence="1">
        <name>Mg(2+)</name>
        <dbReference type="ChEBI" id="CHEBI:18420"/>
    </cofactor>
</comment>
<dbReference type="GO" id="GO:0004722">
    <property type="term" value="F:protein serine/threonine phosphatase activity"/>
    <property type="evidence" value="ECO:0007669"/>
    <property type="project" value="UniProtKB-EC"/>
</dbReference>
<dbReference type="PROSITE" id="PS51746">
    <property type="entry name" value="PPM_2"/>
    <property type="match status" value="2"/>
</dbReference>
<evidence type="ECO:0000256" key="1">
    <source>
        <dbReference type="RuleBase" id="RU366020"/>
    </source>
</evidence>
<comment type="cofactor">
    <cofactor evidence="1">
        <name>Mn(2+)</name>
        <dbReference type="ChEBI" id="CHEBI:29035"/>
    </cofactor>
</comment>
<protein>
    <recommendedName>
        <fullName evidence="1">Protein phosphatase</fullName>
        <ecNumber evidence="1">3.1.3.16</ecNumber>
    </recommendedName>
</protein>
<keyword evidence="1" id="KW-0460">Magnesium</keyword>
<accession>A0A7J6HHN8</accession>
<comment type="similarity">
    <text evidence="1">Belongs to the PP2C family.</text>
</comment>
<dbReference type="InterPro" id="IPR036457">
    <property type="entry name" value="PPM-type-like_dom_sf"/>
</dbReference>
<feature type="domain" description="PPM-type phosphatase" evidence="2">
    <location>
        <begin position="17"/>
        <end position="210"/>
    </location>
</feature>
<dbReference type="Proteomes" id="UP000525078">
    <property type="component" value="Unassembled WGS sequence"/>
</dbReference>
<dbReference type="Proteomes" id="UP000583929">
    <property type="component" value="Unassembled WGS sequence"/>
</dbReference>
<dbReference type="SUPFAM" id="SSF81606">
    <property type="entry name" value="PP2C-like"/>
    <property type="match status" value="2"/>
</dbReference>
<comment type="catalytic activity">
    <reaction evidence="1">
        <text>O-phospho-L-seryl-[protein] + H2O = L-seryl-[protein] + phosphate</text>
        <dbReference type="Rhea" id="RHEA:20629"/>
        <dbReference type="Rhea" id="RHEA-COMP:9863"/>
        <dbReference type="Rhea" id="RHEA-COMP:11604"/>
        <dbReference type="ChEBI" id="CHEBI:15377"/>
        <dbReference type="ChEBI" id="CHEBI:29999"/>
        <dbReference type="ChEBI" id="CHEBI:43474"/>
        <dbReference type="ChEBI" id="CHEBI:83421"/>
        <dbReference type="EC" id="3.1.3.16"/>
    </reaction>
</comment>
<dbReference type="AlphaFoldDB" id="A0A7J6HHN8"/>
<evidence type="ECO:0000313" key="5">
    <source>
        <dbReference type="Proteomes" id="UP000525078"/>
    </source>
</evidence>
<gene>
    <name evidence="3" type="ORF">F8388_000462</name>
    <name evidence="4" type="ORF">G4B88_026018</name>
</gene>
<keyword evidence="1" id="KW-0479">Metal-binding</keyword>
<comment type="catalytic activity">
    <reaction evidence="1">
        <text>O-phospho-L-threonyl-[protein] + H2O = L-threonyl-[protein] + phosphate</text>
        <dbReference type="Rhea" id="RHEA:47004"/>
        <dbReference type="Rhea" id="RHEA-COMP:11060"/>
        <dbReference type="Rhea" id="RHEA-COMP:11605"/>
        <dbReference type="ChEBI" id="CHEBI:15377"/>
        <dbReference type="ChEBI" id="CHEBI:30013"/>
        <dbReference type="ChEBI" id="CHEBI:43474"/>
        <dbReference type="ChEBI" id="CHEBI:61977"/>
        <dbReference type="EC" id="3.1.3.16"/>
    </reaction>
</comment>
<evidence type="ECO:0000313" key="3">
    <source>
        <dbReference type="EMBL" id="KAF4363797.1"/>
    </source>
</evidence>
<comment type="caution">
    <text evidence="4">The sequence shown here is derived from an EMBL/GenBank/DDBJ whole genome shotgun (WGS) entry which is preliminary data.</text>
</comment>
<reference evidence="5 6" key="1">
    <citation type="journal article" date="2020" name="bioRxiv">
        <title>Sequence and annotation of 42 cannabis genomes reveals extensive copy number variation in cannabinoid synthesis and pathogen resistance genes.</title>
        <authorList>
            <person name="Mckernan K.J."/>
            <person name="Helbert Y."/>
            <person name="Kane L.T."/>
            <person name="Ebling H."/>
            <person name="Zhang L."/>
            <person name="Liu B."/>
            <person name="Eaton Z."/>
            <person name="Mclaughlin S."/>
            <person name="Kingan S."/>
            <person name="Baybayan P."/>
            <person name="Concepcion G."/>
            <person name="Jordan M."/>
            <person name="Riva A."/>
            <person name="Barbazuk W."/>
            <person name="Harkins T."/>
        </authorList>
    </citation>
    <scope>NUCLEOTIDE SEQUENCE [LARGE SCALE GENOMIC DNA]</scope>
    <source>
        <strain evidence="5 6">cv. Jamaican Lion 4</strain>
        <strain evidence="4">Father</strain>
        <strain evidence="3">Mother</strain>
        <tissue evidence="4">Leaf</tissue>
    </source>
</reference>
<dbReference type="InterPro" id="IPR039123">
    <property type="entry name" value="PPTC7"/>
</dbReference>
<dbReference type="EMBL" id="JAATIQ010000047">
    <property type="protein sequence ID" value="KAF4394049.1"/>
    <property type="molecule type" value="Genomic_DNA"/>
</dbReference>
<evidence type="ECO:0000313" key="4">
    <source>
        <dbReference type="EMBL" id="KAF4394049.1"/>
    </source>
</evidence>
<feature type="domain" description="PPM-type phosphatase" evidence="2">
    <location>
        <begin position="230"/>
        <end position="440"/>
    </location>
</feature>
<proteinExistence type="inferred from homology"/>
<name>A0A7J6HHN8_CANSA</name>
<dbReference type="EMBL" id="JAATIP010000172">
    <property type="protein sequence ID" value="KAF4363797.1"/>
    <property type="molecule type" value="Genomic_DNA"/>
</dbReference>
<dbReference type="SMART" id="SM00331">
    <property type="entry name" value="PP2C_SIG"/>
    <property type="match status" value="2"/>
</dbReference>
<dbReference type="Gene3D" id="3.60.40.10">
    <property type="entry name" value="PPM-type phosphatase domain"/>
    <property type="match status" value="2"/>
</dbReference>
<dbReference type="SMART" id="SM00332">
    <property type="entry name" value="PP2Cc"/>
    <property type="match status" value="1"/>
</dbReference>
<keyword evidence="1" id="KW-0378">Hydrolase</keyword>